<dbReference type="AlphaFoldDB" id="A0A7W8MG13"/>
<accession>A0A7W8MG13</accession>
<dbReference type="Proteomes" id="UP000566663">
    <property type="component" value="Unassembled WGS sequence"/>
</dbReference>
<dbReference type="EMBL" id="JACHFZ010000002">
    <property type="protein sequence ID" value="MBB5291763.1"/>
    <property type="molecule type" value="Genomic_DNA"/>
</dbReference>
<evidence type="ECO:0000313" key="1">
    <source>
        <dbReference type="EMBL" id="MBB5291763.1"/>
    </source>
</evidence>
<comment type="caution">
    <text evidence="1">The sequence shown here is derived from an EMBL/GenBank/DDBJ whole genome shotgun (WGS) entry which is preliminary data.</text>
</comment>
<gene>
    <name evidence="1" type="ORF">HNQ67_001277</name>
</gene>
<dbReference type="RefSeq" id="WP_183253502.1">
    <property type="nucleotide sequence ID" value="NZ_BAAAFF010000005.1"/>
</dbReference>
<protein>
    <submittedName>
        <fullName evidence="1">Uncharacterized protein</fullName>
    </submittedName>
</protein>
<evidence type="ECO:0000313" key="2">
    <source>
        <dbReference type="Proteomes" id="UP000566663"/>
    </source>
</evidence>
<keyword evidence="2" id="KW-1185">Reference proteome</keyword>
<sequence>MNDVASRPNPRSMLIRLGLAILVAALLFGAGYLTRDVPARGAIGEARTAREAAETDLRTRVTANQLLTANVWVYRAAAALDDRNFGVANDAMGEAVAALEAVELPEGDPLQAGVAEALTAAKNLNISVASNLEPQREALLNLARRVTALAEQSQARTDA</sequence>
<organism evidence="1 2">
    <name type="scientific">Brevundimonas basaltis</name>
    <dbReference type="NCBI Taxonomy" id="472166"/>
    <lineage>
        <taxon>Bacteria</taxon>
        <taxon>Pseudomonadati</taxon>
        <taxon>Pseudomonadota</taxon>
        <taxon>Alphaproteobacteria</taxon>
        <taxon>Caulobacterales</taxon>
        <taxon>Caulobacteraceae</taxon>
        <taxon>Brevundimonas</taxon>
    </lineage>
</organism>
<name>A0A7W8MG13_9CAUL</name>
<reference evidence="1 2" key="1">
    <citation type="submission" date="2020-08" db="EMBL/GenBank/DDBJ databases">
        <title>Genomic Encyclopedia of Type Strains, Phase IV (KMG-IV): sequencing the most valuable type-strain genomes for metagenomic binning, comparative biology and taxonomic classification.</title>
        <authorList>
            <person name="Goeker M."/>
        </authorList>
    </citation>
    <scope>NUCLEOTIDE SEQUENCE [LARGE SCALE GENOMIC DNA]</scope>
    <source>
        <strain evidence="1 2">DSM 25335</strain>
    </source>
</reference>
<proteinExistence type="predicted"/>